<dbReference type="GO" id="GO:0003677">
    <property type="term" value="F:DNA binding"/>
    <property type="evidence" value="ECO:0007669"/>
    <property type="project" value="UniProtKB-UniRule"/>
</dbReference>
<dbReference type="RefSeq" id="WP_091543373.1">
    <property type="nucleotide sequence ID" value="NZ_FMUS01000014.1"/>
</dbReference>
<keyword evidence="5" id="KW-1185">Reference proteome</keyword>
<sequence>MAIDNKLIKKKRMMGYFIEAASNIIENEGLEAVTVRKVASLAGYNSATLYNYFENLHHLVYFASVKYLKEYVDCISSNIKFAKTPIDKYLCIWKCFCEFSYDKAQIYHMLFFNQFSDSFVDVIQEYYQIFPEELGEHPEEVLEVLLKQNIYERNSTCLKAYVKNSDILYESLESINEMILLVYQSMLYRIMNNQVNYTNEEAVKITMNYIKKTLLSYGLIGQ</sequence>
<dbReference type="PROSITE" id="PS50977">
    <property type="entry name" value="HTH_TETR_2"/>
    <property type="match status" value="1"/>
</dbReference>
<protein>
    <submittedName>
        <fullName evidence="4">Transcriptional regulator, TetR family</fullName>
    </submittedName>
</protein>
<reference evidence="4 5" key="1">
    <citation type="submission" date="2016-10" db="EMBL/GenBank/DDBJ databases">
        <authorList>
            <person name="de Groot N.N."/>
        </authorList>
    </citation>
    <scope>NUCLEOTIDE SEQUENCE [LARGE SCALE GENOMIC DNA]</scope>
    <source>
        <strain evidence="4 5">DSM 18978</strain>
    </source>
</reference>
<gene>
    <name evidence="4" type="ORF">SAMN03080606_02263</name>
</gene>
<dbReference type="STRING" id="1120976.SAMN03080606_02263"/>
<evidence type="ECO:0000313" key="4">
    <source>
        <dbReference type="EMBL" id="SCY72089.1"/>
    </source>
</evidence>
<evidence type="ECO:0000259" key="3">
    <source>
        <dbReference type="PROSITE" id="PS50977"/>
    </source>
</evidence>
<feature type="domain" description="HTH tetR-type" evidence="3">
    <location>
        <begin position="11"/>
        <end position="71"/>
    </location>
</feature>
<dbReference type="Proteomes" id="UP000198636">
    <property type="component" value="Unassembled WGS sequence"/>
</dbReference>
<accession>A0A1G5I8X5</accession>
<dbReference type="Gene3D" id="1.10.357.10">
    <property type="entry name" value="Tetracycline Repressor, domain 2"/>
    <property type="match status" value="1"/>
</dbReference>
<dbReference type="AlphaFoldDB" id="A0A1G5I8X5"/>
<evidence type="ECO:0000256" key="2">
    <source>
        <dbReference type="PROSITE-ProRule" id="PRU00335"/>
    </source>
</evidence>
<evidence type="ECO:0000256" key="1">
    <source>
        <dbReference type="ARBA" id="ARBA00023125"/>
    </source>
</evidence>
<dbReference type="InterPro" id="IPR009057">
    <property type="entry name" value="Homeodomain-like_sf"/>
</dbReference>
<dbReference type="OrthoDB" id="5366068at2"/>
<name>A0A1G5I8X5_9FIRM</name>
<dbReference type="InterPro" id="IPR001647">
    <property type="entry name" value="HTH_TetR"/>
</dbReference>
<keyword evidence="1 2" id="KW-0238">DNA-binding</keyword>
<dbReference type="Pfam" id="PF00440">
    <property type="entry name" value="TetR_N"/>
    <property type="match status" value="1"/>
</dbReference>
<proteinExistence type="predicted"/>
<organism evidence="4 5">
    <name type="scientific">Alkaliphilus peptidifermentans DSM 18978</name>
    <dbReference type="NCBI Taxonomy" id="1120976"/>
    <lineage>
        <taxon>Bacteria</taxon>
        <taxon>Bacillati</taxon>
        <taxon>Bacillota</taxon>
        <taxon>Clostridia</taxon>
        <taxon>Peptostreptococcales</taxon>
        <taxon>Natronincolaceae</taxon>
        <taxon>Alkaliphilus</taxon>
    </lineage>
</organism>
<dbReference type="SUPFAM" id="SSF46689">
    <property type="entry name" value="Homeodomain-like"/>
    <property type="match status" value="1"/>
</dbReference>
<dbReference type="EMBL" id="FMUS01000014">
    <property type="protein sequence ID" value="SCY72089.1"/>
    <property type="molecule type" value="Genomic_DNA"/>
</dbReference>
<feature type="DNA-binding region" description="H-T-H motif" evidence="2">
    <location>
        <begin position="34"/>
        <end position="53"/>
    </location>
</feature>
<evidence type="ECO:0000313" key="5">
    <source>
        <dbReference type="Proteomes" id="UP000198636"/>
    </source>
</evidence>